<dbReference type="SUPFAM" id="SSF46785">
    <property type="entry name" value="Winged helix' DNA-binding domain"/>
    <property type="match status" value="1"/>
</dbReference>
<name>A0A517Y4J8_9BACT</name>
<evidence type="ECO:0000313" key="5">
    <source>
        <dbReference type="Proteomes" id="UP000315017"/>
    </source>
</evidence>
<dbReference type="InterPro" id="IPR036390">
    <property type="entry name" value="WH_DNA-bd_sf"/>
</dbReference>
<dbReference type="PANTHER" id="PTHR18964:SF149">
    <property type="entry name" value="BIFUNCTIONAL UDP-N-ACETYLGLUCOSAMINE 2-EPIMERASE_N-ACETYLMANNOSAMINE KINASE"/>
    <property type="match status" value="1"/>
</dbReference>
<dbReference type="InterPro" id="IPR000835">
    <property type="entry name" value="HTH_MarR-typ"/>
</dbReference>
<dbReference type="AlphaFoldDB" id="A0A517Y4J8"/>
<dbReference type="PROSITE" id="PS01125">
    <property type="entry name" value="ROK"/>
    <property type="match status" value="1"/>
</dbReference>
<dbReference type="InterPro" id="IPR043129">
    <property type="entry name" value="ATPase_NBD"/>
</dbReference>
<evidence type="ECO:0000313" key="4">
    <source>
        <dbReference type="EMBL" id="QDU25116.1"/>
    </source>
</evidence>
<evidence type="ECO:0000259" key="3">
    <source>
        <dbReference type="Pfam" id="PF12802"/>
    </source>
</evidence>
<sequence>MVPPRSSGSSIFANGGKPKEARNSGAQSSLLRQLNTREVLTALQRHGPLSRAEIARHTGISGPTITRTVLDLLAGQLVEEAELSPGVVNRPALGRPGKVLRLASASVSVQGLVIGVQQCELTTAGLDGSWQAEPRTFATPKRYNDLVRKVVEQLQRSREQSKTSVLGVGISIPGLLRRQDKRTLVSPNLHQTDGQQLGVDVAERLQSLGLGNEVVLLQETQALCLGERMYGAARDIPDFAMVDITDGLGLGVVQGGQFVEGSTGLAGELGHITVDLHGRLCGCGNHGCLETVATDAALAAAISARQGRQLTLAEWLPLIQTGQVRVEQDLNEWLDYLSVGLAAVINIFNPSRLFVHGHALDAAPDLFDRLIERTARRALAPSLADCRIIRAQGSKRHGAVAAIIQQLTAGR</sequence>
<dbReference type="Pfam" id="PF12802">
    <property type="entry name" value="MarR_2"/>
    <property type="match status" value="1"/>
</dbReference>
<dbReference type="Gene3D" id="3.30.420.40">
    <property type="match status" value="2"/>
</dbReference>
<evidence type="ECO:0000256" key="1">
    <source>
        <dbReference type="ARBA" id="ARBA00006479"/>
    </source>
</evidence>
<comment type="similarity">
    <text evidence="1">Belongs to the ROK (NagC/XylR) family.</text>
</comment>
<proteinExistence type="inferred from homology"/>
<dbReference type="Proteomes" id="UP000315017">
    <property type="component" value="Chromosome"/>
</dbReference>
<dbReference type="InterPro" id="IPR049874">
    <property type="entry name" value="ROK_cs"/>
</dbReference>
<keyword evidence="5" id="KW-1185">Reference proteome</keyword>
<dbReference type="GO" id="GO:0003700">
    <property type="term" value="F:DNA-binding transcription factor activity"/>
    <property type="evidence" value="ECO:0007669"/>
    <property type="project" value="InterPro"/>
</dbReference>
<evidence type="ECO:0000256" key="2">
    <source>
        <dbReference type="SAM" id="MobiDB-lite"/>
    </source>
</evidence>
<dbReference type="InterPro" id="IPR000600">
    <property type="entry name" value="ROK"/>
</dbReference>
<dbReference type="RefSeq" id="WP_145083494.1">
    <property type="nucleotide sequence ID" value="NZ_CP036274.1"/>
</dbReference>
<dbReference type="KEGG" id="aagg:ETAA8_01770"/>
<dbReference type="EMBL" id="CP036274">
    <property type="protein sequence ID" value="QDU25116.1"/>
    <property type="molecule type" value="Genomic_DNA"/>
</dbReference>
<dbReference type="Gene3D" id="1.10.10.10">
    <property type="entry name" value="Winged helix-like DNA-binding domain superfamily/Winged helix DNA-binding domain"/>
    <property type="match status" value="1"/>
</dbReference>
<reference evidence="4 5" key="1">
    <citation type="submission" date="2019-02" db="EMBL/GenBank/DDBJ databases">
        <title>Deep-cultivation of Planctomycetes and their phenomic and genomic characterization uncovers novel biology.</title>
        <authorList>
            <person name="Wiegand S."/>
            <person name="Jogler M."/>
            <person name="Boedeker C."/>
            <person name="Pinto D."/>
            <person name="Vollmers J."/>
            <person name="Rivas-Marin E."/>
            <person name="Kohn T."/>
            <person name="Peeters S.H."/>
            <person name="Heuer A."/>
            <person name="Rast P."/>
            <person name="Oberbeckmann S."/>
            <person name="Bunk B."/>
            <person name="Jeske O."/>
            <person name="Meyerdierks A."/>
            <person name="Storesund J.E."/>
            <person name="Kallscheuer N."/>
            <person name="Luecker S."/>
            <person name="Lage O.M."/>
            <person name="Pohl T."/>
            <person name="Merkel B.J."/>
            <person name="Hornburger P."/>
            <person name="Mueller R.-W."/>
            <person name="Bruemmer F."/>
            <person name="Labrenz M."/>
            <person name="Spormann A.M."/>
            <person name="Op den Camp H."/>
            <person name="Overmann J."/>
            <person name="Amann R."/>
            <person name="Jetten M.S.M."/>
            <person name="Mascher T."/>
            <person name="Medema M.H."/>
            <person name="Devos D.P."/>
            <person name="Kaster A.-K."/>
            <person name="Ovreas L."/>
            <person name="Rohde M."/>
            <person name="Galperin M.Y."/>
            <person name="Jogler C."/>
        </authorList>
    </citation>
    <scope>NUCLEOTIDE SEQUENCE [LARGE SCALE GENOMIC DNA]</scope>
    <source>
        <strain evidence="4 5">ETA_A8</strain>
    </source>
</reference>
<dbReference type="Pfam" id="PF00480">
    <property type="entry name" value="ROK"/>
    <property type="match status" value="1"/>
</dbReference>
<protein>
    <submittedName>
        <fullName evidence="4">N-acetylglucosamine repressor</fullName>
    </submittedName>
</protein>
<dbReference type="PANTHER" id="PTHR18964">
    <property type="entry name" value="ROK (REPRESSOR, ORF, KINASE) FAMILY"/>
    <property type="match status" value="1"/>
</dbReference>
<feature type="domain" description="HTH marR-type" evidence="3">
    <location>
        <begin position="39"/>
        <end position="80"/>
    </location>
</feature>
<feature type="region of interest" description="Disordered" evidence="2">
    <location>
        <begin position="1"/>
        <end position="30"/>
    </location>
</feature>
<dbReference type="InterPro" id="IPR036388">
    <property type="entry name" value="WH-like_DNA-bd_sf"/>
</dbReference>
<dbReference type="OrthoDB" id="9795247at2"/>
<accession>A0A517Y4J8</accession>
<feature type="compositionally biased region" description="Polar residues" evidence="2">
    <location>
        <begin position="1"/>
        <end position="12"/>
    </location>
</feature>
<gene>
    <name evidence="4" type="primary">nagC</name>
    <name evidence="4" type="ORF">ETAA8_01770</name>
</gene>
<organism evidence="4 5">
    <name type="scientific">Anatilimnocola aggregata</name>
    <dbReference type="NCBI Taxonomy" id="2528021"/>
    <lineage>
        <taxon>Bacteria</taxon>
        <taxon>Pseudomonadati</taxon>
        <taxon>Planctomycetota</taxon>
        <taxon>Planctomycetia</taxon>
        <taxon>Pirellulales</taxon>
        <taxon>Pirellulaceae</taxon>
        <taxon>Anatilimnocola</taxon>
    </lineage>
</organism>
<dbReference type="SUPFAM" id="SSF53067">
    <property type="entry name" value="Actin-like ATPase domain"/>
    <property type="match status" value="2"/>
</dbReference>